<dbReference type="Proteomes" id="UP001139384">
    <property type="component" value="Unassembled WGS sequence"/>
</dbReference>
<dbReference type="Pfam" id="PF11798">
    <property type="entry name" value="IMS_HHH"/>
    <property type="match status" value="1"/>
</dbReference>
<evidence type="ECO:0000256" key="1">
    <source>
        <dbReference type="ARBA" id="ARBA00010945"/>
    </source>
</evidence>
<dbReference type="SUPFAM" id="SSF56672">
    <property type="entry name" value="DNA/RNA polymerases"/>
    <property type="match status" value="1"/>
</dbReference>
<dbReference type="InterPro" id="IPR024728">
    <property type="entry name" value="PolY_HhH_motif"/>
</dbReference>
<dbReference type="Gene3D" id="1.10.150.20">
    <property type="entry name" value="5' to 3' exonuclease, C-terminal subdomain"/>
    <property type="match status" value="1"/>
</dbReference>
<keyword evidence="2" id="KW-0227">DNA damage</keyword>
<dbReference type="InterPro" id="IPR001126">
    <property type="entry name" value="UmuC"/>
</dbReference>
<dbReference type="Pfam" id="PF11799">
    <property type="entry name" value="IMS_C"/>
    <property type="match status" value="1"/>
</dbReference>
<name>A0A9X1PTW4_STRM4</name>
<evidence type="ECO:0000313" key="5">
    <source>
        <dbReference type="EMBL" id="MCF1592459.1"/>
    </source>
</evidence>
<dbReference type="PANTHER" id="PTHR35369">
    <property type="entry name" value="BLR3025 PROTEIN-RELATED"/>
    <property type="match status" value="1"/>
</dbReference>
<protein>
    <recommendedName>
        <fullName evidence="4">UmuC domain-containing protein</fullName>
    </recommendedName>
</protein>
<comment type="caution">
    <text evidence="5">The sequence shown here is derived from an EMBL/GenBank/DDBJ whole genome shotgun (WGS) entry which is preliminary data.</text>
</comment>
<dbReference type="Gene3D" id="3.30.70.270">
    <property type="match status" value="1"/>
</dbReference>
<dbReference type="InterPro" id="IPR017961">
    <property type="entry name" value="DNA_pol_Y-fam_little_finger"/>
</dbReference>
<dbReference type="InterPro" id="IPR043128">
    <property type="entry name" value="Rev_trsase/Diguanyl_cyclase"/>
</dbReference>
<dbReference type="EMBL" id="JAKEIP010000005">
    <property type="protein sequence ID" value="MCF1592459.1"/>
    <property type="molecule type" value="Genomic_DNA"/>
</dbReference>
<dbReference type="PROSITE" id="PS50173">
    <property type="entry name" value="UMUC"/>
    <property type="match status" value="1"/>
</dbReference>
<dbReference type="RefSeq" id="WP_234760766.1">
    <property type="nucleotide sequence ID" value="NZ_JAKEIP010000005.1"/>
</dbReference>
<sequence length="342" mass="37169">MSTPAPDSYEAAARRATVLHLRVPPGTPEPAYRAVLDVLEPLTPIVQVIPPGAALAEVAGVLRLHQRTPYELAEIIRLRTLALTGVDVHVGVAANWALAATASAHPARNGIRLVADDPDAVAAFLYPLPIDALYGIGRRQAETLRSFGVHYIGTLAALPVATAQRVLGGREGRLLHQRARGLDHRRVTPTALPRSTGESRHFDRDVLDGDVIRTAILDAVVVIGARLRERGQAATALQLQLRFADRSLLTRSRKLPAATAHDADLRECAYRIFNGLNLERARVRAVTVRAEQLLDADQVAEQISLDPTEENARRVERAVDKANRRFGRGTVRPAALAGRRTA</sequence>
<evidence type="ECO:0000313" key="6">
    <source>
        <dbReference type="Proteomes" id="UP001139384"/>
    </source>
</evidence>
<accession>A0A9X1PTW4</accession>
<dbReference type="PANTHER" id="PTHR35369:SF2">
    <property type="entry name" value="BLR3025 PROTEIN"/>
    <property type="match status" value="1"/>
</dbReference>
<dbReference type="InterPro" id="IPR036775">
    <property type="entry name" value="DNA_pol_Y-fam_lit_finger_sf"/>
</dbReference>
<proteinExistence type="inferred from homology"/>
<comment type="similarity">
    <text evidence="1">Belongs to the DNA polymerase type-Y family.</text>
</comment>
<evidence type="ECO:0000256" key="3">
    <source>
        <dbReference type="ARBA" id="ARBA00025589"/>
    </source>
</evidence>
<dbReference type="InterPro" id="IPR043502">
    <property type="entry name" value="DNA/RNA_pol_sf"/>
</dbReference>
<feature type="domain" description="UmuC" evidence="4">
    <location>
        <begin position="33"/>
        <end position="137"/>
    </location>
</feature>
<comment type="function">
    <text evidence="3">Poorly processive, error-prone DNA polymerase involved in untargeted mutagenesis. Copies undamaged DNA at stalled replication forks, which arise in vivo from mismatched or misaligned primer ends. These misaligned primers can be extended by PolIV. Exhibits no 3'-5' exonuclease (proofreading) activity. May be involved in translesional synthesis, in conjunction with the beta clamp from PolIII.</text>
</comment>
<dbReference type="GO" id="GO:0006281">
    <property type="term" value="P:DNA repair"/>
    <property type="evidence" value="ECO:0007669"/>
    <property type="project" value="InterPro"/>
</dbReference>
<dbReference type="AlphaFoldDB" id="A0A9X1PTW4"/>
<gene>
    <name evidence="5" type="ORF">L0P92_02590</name>
</gene>
<dbReference type="GO" id="GO:0003684">
    <property type="term" value="F:damaged DNA binding"/>
    <property type="evidence" value="ECO:0007669"/>
    <property type="project" value="InterPro"/>
</dbReference>
<evidence type="ECO:0000259" key="4">
    <source>
        <dbReference type="PROSITE" id="PS50173"/>
    </source>
</evidence>
<organism evidence="5 6">
    <name type="scientific">Streptomyces muensis</name>
    <dbReference type="NCBI Taxonomy" id="1077944"/>
    <lineage>
        <taxon>Bacteria</taxon>
        <taxon>Bacillati</taxon>
        <taxon>Actinomycetota</taxon>
        <taxon>Actinomycetes</taxon>
        <taxon>Kitasatosporales</taxon>
        <taxon>Streptomycetaceae</taxon>
        <taxon>Streptomyces</taxon>
    </lineage>
</organism>
<dbReference type="Gene3D" id="3.30.1490.100">
    <property type="entry name" value="DNA polymerase, Y-family, little finger domain"/>
    <property type="match status" value="1"/>
</dbReference>
<keyword evidence="6" id="KW-1185">Reference proteome</keyword>
<evidence type="ECO:0000256" key="2">
    <source>
        <dbReference type="ARBA" id="ARBA00022763"/>
    </source>
</evidence>
<reference evidence="5" key="1">
    <citation type="submission" date="2022-01" db="EMBL/GenBank/DDBJ databases">
        <title>Draft Genome Sequences of Seven Type Strains of the Genus Streptomyces.</title>
        <authorList>
            <person name="Aziz S."/>
            <person name="Coretto E."/>
            <person name="Chronakova A."/>
            <person name="Sproer C."/>
            <person name="Huber K."/>
            <person name="Nouioui I."/>
            <person name="Gross H."/>
        </authorList>
    </citation>
    <scope>NUCLEOTIDE SEQUENCE</scope>
    <source>
        <strain evidence="5">DSM 103493</strain>
    </source>
</reference>
<dbReference type="SUPFAM" id="SSF100879">
    <property type="entry name" value="Lesion bypass DNA polymerase (Y-family), little finger domain"/>
    <property type="match status" value="1"/>
</dbReference>
<dbReference type="InterPro" id="IPR050356">
    <property type="entry name" value="SulA_CellDiv_inhibitor"/>
</dbReference>